<evidence type="ECO:0000256" key="12">
    <source>
        <dbReference type="ARBA" id="ARBA00023124"/>
    </source>
</evidence>
<evidence type="ECO:0000256" key="13">
    <source>
        <dbReference type="ARBA" id="ARBA00023125"/>
    </source>
</evidence>
<dbReference type="InterPro" id="IPR027417">
    <property type="entry name" value="P-loop_NTPase"/>
</dbReference>
<keyword evidence="9" id="KW-0547">Nucleotide-binding</keyword>
<evidence type="ECO:0000256" key="11">
    <source>
        <dbReference type="ARBA" id="ARBA00022801"/>
    </source>
</evidence>
<name>A0A8F5MLJ9_9VIRU</name>
<proteinExistence type="predicted"/>
<evidence type="ECO:0000256" key="9">
    <source>
        <dbReference type="ARBA" id="ARBA00022741"/>
    </source>
</evidence>
<dbReference type="GO" id="GO:0006260">
    <property type="term" value="P:DNA replication"/>
    <property type="evidence" value="ECO:0007669"/>
    <property type="project" value="UniProtKB-KW"/>
</dbReference>
<dbReference type="Gene3D" id="3.40.1310.20">
    <property type="match status" value="1"/>
</dbReference>
<dbReference type="GO" id="GO:0016888">
    <property type="term" value="F:DNA endonuclease activity, producing 5'-phosphomonoesters"/>
    <property type="evidence" value="ECO:0007669"/>
    <property type="project" value="InterPro"/>
</dbReference>
<evidence type="ECO:0000256" key="3">
    <source>
        <dbReference type="ARBA" id="ARBA00022562"/>
    </source>
</evidence>
<keyword evidence="4" id="KW-0808">Transferase</keyword>
<dbReference type="GO" id="GO:0005198">
    <property type="term" value="F:structural molecule activity"/>
    <property type="evidence" value="ECO:0007669"/>
    <property type="project" value="InterPro"/>
</dbReference>
<protein>
    <recommendedName>
        <fullName evidence="2">Replication-associated protein</fullName>
    </recommendedName>
</protein>
<accession>A0A8F5MLJ9</accession>
<dbReference type="InterPro" id="IPR001301">
    <property type="entry name" value="Gemini_AL1_CLV"/>
</dbReference>
<dbReference type="SUPFAM" id="SSF55464">
    <property type="entry name" value="Origin of replication-binding domain, RBD-like"/>
    <property type="match status" value="1"/>
</dbReference>
<dbReference type="InterPro" id="IPR049912">
    <property type="entry name" value="CRESS_DNA_REP"/>
</dbReference>
<evidence type="ECO:0000313" key="17">
    <source>
        <dbReference type="EMBL" id="QXN75535.1"/>
    </source>
</evidence>
<dbReference type="GO" id="GO:0016779">
    <property type="term" value="F:nucleotidyltransferase activity"/>
    <property type="evidence" value="ECO:0007669"/>
    <property type="project" value="UniProtKB-KW"/>
</dbReference>
<keyword evidence="13" id="KW-0238">DNA-binding</keyword>
<evidence type="ECO:0000256" key="7">
    <source>
        <dbReference type="ARBA" id="ARBA00022722"/>
    </source>
</evidence>
<comment type="subcellular location">
    <subcellularLocation>
        <location evidence="1">Host nucleus</location>
    </subcellularLocation>
</comment>
<keyword evidence="6" id="KW-0235">DNA replication</keyword>
<dbReference type="EMBL" id="MW678909">
    <property type="protein sequence ID" value="QXN75533.1"/>
    <property type="molecule type" value="Genomic_DNA"/>
</dbReference>
<dbReference type="GO" id="GO:0000166">
    <property type="term" value="F:nucleotide binding"/>
    <property type="evidence" value="ECO:0007669"/>
    <property type="project" value="UniProtKB-KW"/>
</dbReference>
<evidence type="ECO:0000313" key="15">
    <source>
        <dbReference type="EMBL" id="QXN75529.1"/>
    </source>
</evidence>
<keyword evidence="5" id="KW-0548">Nucleotidyltransferase</keyword>
<dbReference type="EMBL" id="MW678907">
    <property type="protein sequence ID" value="QXN75529.1"/>
    <property type="molecule type" value="Genomic_DNA"/>
</dbReference>
<dbReference type="Pfam" id="PF08283">
    <property type="entry name" value="Gemini_AL1_M"/>
    <property type="match status" value="1"/>
</dbReference>
<evidence type="ECO:0000256" key="5">
    <source>
        <dbReference type="ARBA" id="ARBA00022695"/>
    </source>
</evidence>
<keyword evidence="7" id="KW-0540">Nuclease</keyword>
<dbReference type="EMBL" id="MW678910">
    <property type="protein sequence ID" value="QXN75535.1"/>
    <property type="molecule type" value="Genomic_DNA"/>
</dbReference>
<keyword evidence="3" id="KW-1048">Host nucleus</keyword>
<dbReference type="SUPFAM" id="SSF52540">
    <property type="entry name" value="P-loop containing nucleoside triphosphate hydrolases"/>
    <property type="match status" value="1"/>
</dbReference>
<evidence type="ECO:0000256" key="1">
    <source>
        <dbReference type="ARBA" id="ARBA00004147"/>
    </source>
</evidence>
<evidence type="ECO:0000256" key="10">
    <source>
        <dbReference type="ARBA" id="ARBA00022759"/>
    </source>
</evidence>
<dbReference type="PRINTS" id="PR00228">
    <property type="entry name" value="GEMCOATCLVL1"/>
</dbReference>
<dbReference type="PROSITE" id="PS52020">
    <property type="entry name" value="CRESS_DNA_REP"/>
    <property type="match status" value="1"/>
</dbReference>
<reference evidence="15" key="1">
    <citation type="submission" date="2021-02" db="EMBL/GenBank/DDBJ databases">
        <title>Agricultural practices are the primary influencer of seasonal variation in a dryland aerobiome.</title>
        <authorList>
            <person name="Finn D.R."/>
            <person name="Maldonado J."/>
            <person name="Schmidlin K."/>
            <person name="Kraberger S."/>
            <person name="Fontenele R.S."/>
            <person name="Herckes P."/>
            <person name="Fraser M."/>
            <person name="Garcia-Pichel F."/>
            <person name="Varsani A."/>
        </authorList>
    </citation>
    <scope>NUCLEOTIDE SEQUENCE</scope>
    <source>
        <strain evidence="15">D3_941</strain>
        <strain evidence="16">D8_471</strain>
        <strain evidence="17">D9_476</strain>
    </source>
</reference>
<dbReference type="GO" id="GO:0046872">
    <property type="term" value="F:metal ion binding"/>
    <property type="evidence" value="ECO:0007669"/>
    <property type="project" value="UniProtKB-KW"/>
</dbReference>
<dbReference type="GO" id="GO:0003677">
    <property type="term" value="F:DNA binding"/>
    <property type="evidence" value="ECO:0007669"/>
    <property type="project" value="UniProtKB-KW"/>
</dbReference>
<evidence type="ECO:0000259" key="14">
    <source>
        <dbReference type="PROSITE" id="PS52020"/>
    </source>
</evidence>
<evidence type="ECO:0000256" key="4">
    <source>
        <dbReference type="ARBA" id="ARBA00022679"/>
    </source>
</evidence>
<keyword evidence="10" id="KW-0255">Endonuclease</keyword>
<organism evidence="15">
    <name type="scientific">Genomoviridae sp</name>
    <dbReference type="NCBI Taxonomy" id="2202565"/>
    <lineage>
        <taxon>Viruses</taxon>
        <taxon>Monodnaviria</taxon>
        <taxon>Shotokuvirae</taxon>
        <taxon>Cressdnaviricota</taxon>
        <taxon>Repensiviricetes</taxon>
        <taxon>Geplafuvirales</taxon>
        <taxon>Genomoviridae</taxon>
    </lineage>
</organism>
<dbReference type="GO" id="GO:0042025">
    <property type="term" value="C:host cell nucleus"/>
    <property type="evidence" value="ECO:0007669"/>
    <property type="project" value="UniProtKB-SubCell"/>
</dbReference>
<keyword evidence="8" id="KW-0479">Metal-binding</keyword>
<keyword evidence="12" id="KW-0190">Covalent protein-DNA linkage</keyword>
<evidence type="ECO:0000256" key="6">
    <source>
        <dbReference type="ARBA" id="ARBA00022705"/>
    </source>
</evidence>
<dbReference type="Gene3D" id="3.40.50.300">
    <property type="entry name" value="P-loop containing nucleotide triphosphate hydrolases"/>
    <property type="match status" value="1"/>
</dbReference>
<keyword evidence="11" id="KW-0378">Hydrolase</keyword>
<dbReference type="Pfam" id="PF00799">
    <property type="entry name" value="Gemini_AL1"/>
    <property type="match status" value="1"/>
</dbReference>
<sequence length="367" mass="42417">MKLFQATYVLLTYSQSEGLDPEDVGLRLSDLNAECIIARELHQDGGTHLHVFAMFQPRLRTRNTRWADVNGFHPNCESVTRTPWKAYDYAIKDGDVVWGGLGRPEEKGVSAEGTDKHSQKAEAWRSLGQASTREEAEAILEEHFQRELWVNSSNIERRLNKLFPVKLRNEDWIRPTTKRMDTREYPELSYWVDRYLKRDNMPGERLKSIILWGPSQTGKTSWARSLGSHVHMQESFNFDLIQNGDEVEYMTLDDFGSFKFLPKYKGWLGCNRNFQYTGRYRSVAQVTWGRPCIWLSNTDPLLDENVDQSWLETNCIIVNINNPIIFNKTSSEEWDEFTGEGGAINPMTFEILPVGAIRDDPMSLFVS</sequence>
<evidence type="ECO:0000256" key="8">
    <source>
        <dbReference type="ARBA" id="ARBA00022723"/>
    </source>
</evidence>
<evidence type="ECO:0000313" key="16">
    <source>
        <dbReference type="EMBL" id="QXN75533.1"/>
    </source>
</evidence>
<evidence type="ECO:0000256" key="2">
    <source>
        <dbReference type="ARBA" id="ARBA00014531"/>
    </source>
</evidence>
<feature type="domain" description="CRESS-DNA virus Rep endonuclease" evidence="14">
    <location>
        <begin position="3"/>
        <end position="104"/>
    </location>
</feature>
<dbReference type="InterPro" id="IPR022692">
    <property type="entry name" value="Gemini_AL1_REP_central"/>
</dbReference>